<comment type="caution">
    <text evidence="4">The sequence shown here is derived from an EMBL/GenBank/DDBJ whole genome shotgun (WGS) entry which is preliminary data.</text>
</comment>
<evidence type="ECO:0000313" key="5">
    <source>
        <dbReference type="Proteomes" id="UP000547510"/>
    </source>
</evidence>
<accession>A0A841CBU1</accession>
<dbReference type="AlphaFoldDB" id="A0A841CBU1"/>
<keyword evidence="1" id="KW-0479">Metal-binding</keyword>
<proteinExistence type="predicted"/>
<keyword evidence="5" id="KW-1185">Reference proteome</keyword>
<dbReference type="SMART" id="SM00054">
    <property type="entry name" value="EFh"/>
    <property type="match status" value="4"/>
</dbReference>
<gene>
    <name evidence="4" type="ORF">FHS29_000394</name>
</gene>
<dbReference type="InterPro" id="IPR011992">
    <property type="entry name" value="EF-hand-dom_pair"/>
</dbReference>
<dbReference type="InterPro" id="IPR002048">
    <property type="entry name" value="EF_hand_dom"/>
</dbReference>
<sequence>MTTVSPLVESKLERRFRTYDLDGNGVIDRSDFELVARRVAAAFGLPAHEARIVRLDVVVLGVWERLAETADADHDGRITLDEYKAAFARHVLADKEAYAAAYQPFIDAMLDIADEDGDGRLGVGEYVKWHTALMSIPPEEAAEAFHHVDRDGNGHLTREEMTEAVLEYYFSDDPGAPGNWLTGRPPSA</sequence>
<evidence type="ECO:0000256" key="1">
    <source>
        <dbReference type="ARBA" id="ARBA00022723"/>
    </source>
</evidence>
<dbReference type="PROSITE" id="PS50222">
    <property type="entry name" value="EF_HAND_2"/>
    <property type="match status" value="3"/>
</dbReference>
<dbReference type="InterPro" id="IPR018247">
    <property type="entry name" value="EF_Hand_1_Ca_BS"/>
</dbReference>
<evidence type="ECO:0000259" key="3">
    <source>
        <dbReference type="PROSITE" id="PS50222"/>
    </source>
</evidence>
<keyword evidence="2" id="KW-0677">Repeat</keyword>
<feature type="domain" description="EF-hand" evidence="3">
    <location>
        <begin position="7"/>
        <end position="42"/>
    </location>
</feature>
<dbReference type="PANTHER" id="PTHR10891">
    <property type="entry name" value="EF-HAND CALCIUM-BINDING DOMAIN CONTAINING PROTEIN"/>
    <property type="match status" value="1"/>
</dbReference>
<feature type="domain" description="EF-hand" evidence="3">
    <location>
        <begin position="58"/>
        <end position="93"/>
    </location>
</feature>
<dbReference type="RefSeq" id="WP_184687604.1">
    <property type="nucleotide sequence ID" value="NZ_JACHJN010000001.1"/>
</dbReference>
<dbReference type="Gene3D" id="1.10.238.10">
    <property type="entry name" value="EF-hand"/>
    <property type="match status" value="1"/>
</dbReference>
<reference evidence="4 5" key="1">
    <citation type="submission" date="2020-08" db="EMBL/GenBank/DDBJ databases">
        <title>Genomic Encyclopedia of Type Strains, Phase III (KMG-III): the genomes of soil and plant-associated and newly described type strains.</title>
        <authorList>
            <person name="Whitman W."/>
        </authorList>
    </citation>
    <scope>NUCLEOTIDE SEQUENCE [LARGE SCALE GENOMIC DNA]</scope>
    <source>
        <strain evidence="4 5">CECT 8640</strain>
    </source>
</reference>
<name>A0A841CBU1_9PSEU</name>
<protein>
    <submittedName>
        <fullName evidence="4">Ca2+-binding EF-hand superfamily protein</fullName>
    </submittedName>
</protein>
<dbReference type="Proteomes" id="UP000547510">
    <property type="component" value="Unassembled WGS sequence"/>
</dbReference>
<dbReference type="Pfam" id="PF13499">
    <property type="entry name" value="EF-hand_7"/>
    <property type="match status" value="1"/>
</dbReference>
<organism evidence="4 5">
    <name type="scientific">Saccharothrix tamanrassetensis</name>
    <dbReference type="NCBI Taxonomy" id="1051531"/>
    <lineage>
        <taxon>Bacteria</taxon>
        <taxon>Bacillati</taxon>
        <taxon>Actinomycetota</taxon>
        <taxon>Actinomycetes</taxon>
        <taxon>Pseudonocardiales</taxon>
        <taxon>Pseudonocardiaceae</taxon>
        <taxon>Saccharothrix</taxon>
    </lineage>
</organism>
<dbReference type="EMBL" id="JACHJN010000001">
    <property type="protein sequence ID" value="MBB5953824.1"/>
    <property type="molecule type" value="Genomic_DNA"/>
</dbReference>
<feature type="domain" description="EF-hand" evidence="3">
    <location>
        <begin position="136"/>
        <end position="171"/>
    </location>
</feature>
<dbReference type="Pfam" id="PF13833">
    <property type="entry name" value="EF-hand_8"/>
    <property type="match status" value="1"/>
</dbReference>
<dbReference type="InterPro" id="IPR039647">
    <property type="entry name" value="EF_hand_pair_protein_CML-like"/>
</dbReference>
<dbReference type="SUPFAM" id="SSF47473">
    <property type="entry name" value="EF-hand"/>
    <property type="match status" value="1"/>
</dbReference>
<evidence type="ECO:0000313" key="4">
    <source>
        <dbReference type="EMBL" id="MBB5953824.1"/>
    </source>
</evidence>
<evidence type="ECO:0000256" key="2">
    <source>
        <dbReference type="ARBA" id="ARBA00022737"/>
    </source>
</evidence>
<dbReference type="PROSITE" id="PS00018">
    <property type="entry name" value="EF_HAND_1"/>
    <property type="match status" value="3"/>
</dbReference>
<dbReference type="GO" id="GO:0005509">
    <property type="term" value="F:calcium ion binding"/>
    <property type="evidence" value="ECO:0007669"/>
    <property type="project" value="InterPro"/>
</dbReference>